<dbReference type="AlphaFoldDB" id="A0A922KXK3"/>
<evidence type="ECO:0000313" key="1">
    <source>
        <dbReference type="EMBL" id="KAH9494155.1"/>
    </source>
</evidence>
<evidence type="ECO:0000313" key="2">
    <source>
        <dbReference type="Proteomes" id="UP000790347"/>
    </source>
</evidence>
<reference evidence="1" key="1">
    <citation type="submission" date="2013-05" db="EMBL/GenBank/DDBJ databases">
        <authorList>
            <person name="Yim A.K.Y."/>
            <person name="Chan T.F."/>
            <person name="Ji K.M."/>
            <person name="Liu X.Y."/>
            <person name="Zhou J.W."/>
            <person name="Li R.Q."/>
            <person name="Yang K.Y."/>
            <person name="Li J."/>
            <person name="Li M."/>
            <person name="Law P.T.W."/>
            <person name="Wu Y.L."/>
            <person name="Cai Z.L."/>
            <person name="Qin H."/>
            <person name="Bao Y."/>
            <person name="Leung R.K.K."/>
            <person name="Ng P.K.S."/>
            <person name="Zou J."/>
            <person name="Zhong X.J."/>
            <person name="Ran P.X."/>
            <person name="Zhong N.S."/>
            <person name="Liu Z.G."/>
            <person name="Tsui S.K.W."/>
        </authorList>
    </citation>
    <scope>NUCLEOTIDE SEQUENCE</scope>
    <source>
        <strain evidence="1">Derf</strain>
        <tissue evidence="1">Whole organism</tissue>
    </source>
</reference>
<proteinExistence type="predicted"/>
<organism evidence="1 2">
    <name type="scientific">Dermatophagoides farinae</name>
    <name type="common">American house dust mite</name>
    <dbReference type="NCBI Taxonomy" id="6954"/>
    <lineage>
        <taxon>Eukaryota</taxon>
        <taxon>Metazoa</taxon>
        <taxon>Ecdysozoa</taxon>
        <taxon>Arthropoda</taxon>
        <taxon>Chelicerata</taxon>
        <taxon>Arachnida</taxon>
        <taxon>Acari</taxon>
        <taxon>Acariformes</taxon>
        <taxon>Sarcoptiformes</taxon>
        <taxon>Astigmata</taxon>
        <taxon>Psoroptidia</taxon>
        <taxon>Analgoidea</taxon>
        <taxon>Pyroglyphidae</taxon>
        <taxon>Dermatophagoidinae</taxon>
        <taxon>Dermatophagoides</taxon>
    </lineage>
</organism>
<dbReference type="EMBL" id="ASGP02000008">
    <property type="protein sequence ID" value="KAH9494155.1"/>
    <property type="molecule type" value="Genomic_DNA"/>
</dbReference>
<protein>
    <submittedName>
        <fullName evidence="1">Uncharacterized protein</fullName>
    </submittedName>
</protein>
<dbReference type="Proteomes" id="UP000790347">
    <property type="component" value="Unassembled WGS sequence"/>
</dbReference>
<gene>
    <name evidence="1" type="ORF">DERF_014866</name>
</gene>
<keyword evidence="2" id="KW-1185">Reference proteome</keyword>
<comment type="caution">
    <text evidence="1">The sequence shown here is derived from an EMBL/GenBank/DDBJ whole genome shotgun (WGS) entry which is preliminary data.</text>
</comment>
<sequence length="61" mass="7309">MNEWMDGWMDGWMELLVSRYSIQNIFQASQTKIKYKDAIPVKLFAVLILEFPYVYSDGWIE</sequence>
<name>A0A922KXK3_DERFA</name>
<reference evidence="1" key="2">
    <citation type="journal article" date="2022" name="Res Sq">
        <title>Comparative Genomics Reveals Insights into the Divergent Evolution of Astigmatic Mites and Household Pest Adaptations.</title>
        <authorList>
            <person name="Xiong Q."/>
            <person name="Wan A.T.-Y."/>
            <person name="Liu X.-Y."/>
            <person name="Fung C.S.-H."/>
            <person name="Xiao X."/>
            <person name="Malainual N."/>
            <person name="Hou J."/>
            <person name="Wang L."/>
            <person name="Wang M."/>
            <person name="Yang K."/>
            <person name="Cui Y."/>
            <person name="Leung E."/>
            <person name="Nong W."/>
            <person name="Shin S.-K."/>
            <person name="Au S."/>
            <person name="Jeong K.Y."/>
            <person name="Chew F.T."/>
            <person name="Hui J."/>
            <person name="Leung T.F."/>
            <person name="Tungtrongchitr A."/>
            <person name="Zhong N."/>
            <person name="Liu Z."/>
            <person name="Tsui S."/>
        </authorList>
    </citation>
    <scope>NUCLEOTIDE SEQUENCE</scope>
    <source>
        <strain evidence="1">Derf</strain>
        <tissue evidence="1">Whole organism</tissue>
    </source>
</reference>
<accession>A0A922KXK3</accession>